<dbReference type="EMBL" id="ADEG01000045">
    <property type="protein sequence ID" value="EFA92292.1"/>
    <property type="molecule type" value="Genomic_DNA"/>
</dbReference>
<accession>D1W591</accession>
<comment type="similarity">
    <text evidence="4">In the N-terminal section; belongs to the formiminotransferase family.</text>
</comment>
<dbReference type="Pfam" id="PF02971">
    <property type="entry name" value="FTCD"/>
    <property type="match status" value="1"/>
</dbReference>
<evidence type="ECO:0000256" key="1">
    <source>
        <dbReference type="ARBA" id="ARBA00004114"/>
    </source>
</evidence>
<dbReference type="InterPro" id="IPR007044">
    <property type="entry name" value="Cyclodeamin/CycHdrlase"/>
</dbReference>
<protein>
    <recommendedName>
        <fullName evidence="8">Formimidoyltransferase-cyclodeaminase</fullName>
        <ecNumber evidence="6">2.1.2.5</ecNumber>
        <ecNumber evidence="7">4.3.1.4</ecNumber>
    </recommendedName>
    <alternativeName>
        <fullName evidence="19">Formiminotransferase-cyclodeaminase</fullName>
    </alternativeName>
</protein>
<dbReference type="Proteomes" id="UP000005283">
    <property type="component" value="Unassembled WGS sequence"/>
</dbReference>
<evidence type="ECO:0000256" key="13">
    <source>
        <dbReference type="ARBA" id="ARBA00023034"/>
    </source>
</evidence>
<dbReference type="InterPro" id="IPR036178">
    <property type="entry name" value="Formintransfe-cycloase-like_sf"/>
</dbReference>
<evidence type="ECO:0000256" key="11">
    <source>
        <dbReference type="ARBA" id="ARBA00022808"/>
    </source>
</evidence>
<evidence type="ECO:0000259" key="21">
    <source>
        <dbReference type="SMART" id="SM01221"/>
    </source>
</evidence>
<reference evidence="23 24" key="1">
    <citation type="submission" date="2009-12" db="EMBL/GenBank/DDBJ databases">
        <title>Genome Sequence of Prevotella buccalis ATCC 35310.</title>
        <authorList>
            <person name="Durkin A.S."/>
            <person name="Madupu R."/>
            <person name="Torralba M."/>
            <person name="Methe B."/>
            <person name="Sutton G."/>
            <person name="Strausberg R.L."/>
            <person name="Nelson K.E."/>
        </authorList>
    </citation>
    <scope>NUCLEOTIDE SEQUENCE [LARGE SCALE GENOMIC DNA]</scope>
    <source>
        <strain evidence="23 24">ATCC 35310</strain>
    </source>
</reference>
<keyword evidence="13" id="KW-0333">Golgi apparatus</keyword>
<name>D1W591_9BACT</name>
<evidence type="ECO:0000256" key="5">
    <source>
        <dbReference type="ARBA" id="ARBA00010825"/>
    </source>
</evidence>
<dbReference type="SUPFAM" id="SSF101262">
    <property type="entry name" value="Methenyltetrahydrofolate cyclohydrolase-like"/>
    <property type="match status" value="1"/>
</dbReference>
<dbReference type="SUPFAM" id="SSF55116">
    <property type="entry name" value="Formiminotransferase domain of formiminotransferase-cyclodeaminase"/>
    <property type="match status" value="2"/>
</dbReference>
<keyword evidence="10 23" id="KW-0808">Transferase</keyword>
<keyword evidence="24" id="KW-1185">Reference proteome</keyword>
<evidence type="ECO:0000256" key="3">
    <source>
        <dbReference type="ARBA" id="ARBA00005082"/>
    </source>
</evidence>
<dbReference type="InterPro" id="IPR037070">
    <property type="entry name" value="Formiminotransferase_C_sf"/>
</dbReference>
<comment type="subcellular location">
    <subcellularLocation>
        <location evidence="1">Cytoplasm</location>
        <location evidence="1">Cytoskeleton</location>
        <location evidence="1">Microtubule organizing center</location>
        <location evidence="1">Centrosome</location>
        <location evidence="1">Centriole</location>
    </subcellularLocation>
    <subcellularLocation>
        <location evidence="2">Golgi apparatus</location>
    </subcellularLocation>
</comment>
<evidence type="ECO:0000256" key="20">
    <source>
        <dbReference type="SAM" id="MobiDB-lite"/>
    </source>
</evidence>
<dbReference type="GO" id="GO:0005814">
    <property type="term" value="C:centriole"/>
    <property type="evidence" value="ECO:0007669"/>
    <property type="project" value="UniProtKB-SubCell"/>
</dbReference>
<evidence type="ECO:0000256" key="16">
    <source>
        <dbReference type="ARBA" id="ARBA00023268"/>
    </source>
</evidence>
<evidence type="ECO:0000259" key="22">
    <source>
        <dbReference type="SMART" id="SM01222"/>
    </source>
</evidence>
<dbReference type="PANTHER" id="PTHR12234:SF0">
    <property type="entry name" value="FORMIMIDOYLTRANSFERASE-CYCLODEAMINASE"/>
    <property type="match status" value="1"/>
</dbReference>
<sequence>MQVYSFFIPLPHQTKNNLNLIILKMTKNQQIVECVPNFSEGRNMHVIKQITDEIERVKGVKLLDVDPGEATNRTVVTFVGSPDNVLEAAFQAVKKAAQLIDMRNHHGAHPRMGATDVCPLIPVASITLEECAKLAQQLAERIANELNVPCYCYEAAARTPERKNLAVCRAGEYEALPEKMNDPAKAPDFGARPFDEGVARTGCTAVGARDFLIATNFNLNTTSTRRANAIAFDVREKGRPRREGNSPVGKPMKDEHGKTIMIPGTLKGTKAIGWYIDEYAIAQVSMNITDINATPLHVAFDEVCRCAQNRGIRVTGTEIVGLVPKRTLIDAGKYFLRKQNRSTGIPEEDILTIAIKSLGLDDLKPFNPREKVIEYLLEDDNKKAKLIDLTVKEFADETSRESPAPGGGTISAYMGALGATLGTMVANLSSHKAGWDDRWEEFSNWADKGQEIKVELMHLVDEDTEAFNRIMAAFGLPKKTDEDKAARSAAIQEATLYATQVPLHTMKAAYKVFELCKAMAQEGNPNSVSDAGVGVLAARAAVLGAGLNVKINASGLKNREVADQLVGEANQLIDKANQAEVEIMKIVESKL</sequence>
<dbReference type="Pfam" id="PF04961">
    <property type="entry name" value="FTCD_C"/>
    <property type="match status" value="1"/>
</dbReference>
<dbReference type="SMART" id="SM01221">
    <property type="entry name" value="FTCD"/>
    <property type="match status" value="1"/>
</dbReference>
<dbReference type="STRING" id="679190.HMPREF0650_0756"/>
<dbReference type="InterPro" id="IPR013802">
    <property type="entry name" value="Formiminotransferase_C"/>
</dbReference>
<evidence type="ECO:0000256" key="9">
    <source>
        <dbReference type="ARBA" id="ARBA00022490"/>
    </source>
</evidence>
<comment type="similarity">
    <text evidence="5">In the C-terminal section; belongs to the cyclodeaminase/cyclohydrolase family.</text>
</comment>
<dbReference type="InterPro" id="IPR004227">
    <property type="entry name" value="Formiminotransferase_cat"/>
</dbReference>
<evidence type="ECO:0000256" key="19">
    <source>
        <dbReference type="ARBA" id="ARBA00030029"/>
    </source>
</evidence>
<comment type="pathway">
    <text evidence="3">Amino-acid degradation; L-histidine degradation into L-glutamate; L-glutamate from N-formimidoyl-L-glutamate (transferase route): step 1/1.</text>
</comment>
<dbReference type="eggNOG" id="COG3643">
    <property type="taxonomic scope" value="Bacteria"/>
</dbReference>
<evidence type="ECO:0000256" key="8">
    <source>
        <dbReference type="ARBA" id="ARBA00017787"/>
    </source>
</evidence>
<dbReference type="Pfam" id="PF07837">
    <property type="entry name" value="FTCD_N"/>
    <property type="match status" value="1"/>
</dbReference>
<evidence type="ECO:0000256" key="14">
    <source>
        <dbReference type="ARBA" id="ARBA00023212"/>
    </source>
</evidence>
<dbReference type="SMART" id="SM01222">
    <property type="entry name" value="FTCD_N"/>
    <property type="match status" value="1"/>
</dbReference>
<dbReference type="InterPro" id="IPR012886">
    <property type="entry name" value="Formiminotransferase_N"/>
</dbReference>
<dbReference type="GO" id="GO:0030412">
    <property type="term" value="F:formimidoyltetrahydrofolate cyclodeaminase activity"/>
    <property type="evidence" value="ECO:0007669"/>
    <property type="project" value="UniProtKB-EC"/>
</dbReference>
<evidence type="ECO:0000256" key="12">
    <source>
        <dbReference type="ARBA" id="ARBA00022954"/>
    </source>
</evidence>
<dbReference type="InterPro" id="IPR037064">
    <property type="entry name" value="Formiminotransferase_N_sf"/>
</dbReference>
<keyword evidence="12" id="KW-0290">Folate-binding</keyword>
<dbReference type="InterPro" id="IPR022384">
    <property type="entry name" value="FormiminoTrfase_cat_dom_sf"/>
</dbReference>
<keyword evidence="16" id="KW-0511">Multifunctional enzyme</keyword>
<dbReference type="GO" id="GO:0005542">
    <property type="term" value="F:folic acid binding"/>
    <property type="evidence" value="ECO:0007669"/>
    <property type="project" value="UniProtKB-KW"/>
</dbReference>
<comment type="caution">
    <text evidence="23">The sequence shown here is derived from an EMBL/GenBank/DDBJ whole genome shotgun (WGS) entry which is preliminary data.</text>
</comment>
<dbReference type="GO" id="GO:0030409">
    <property type="term" value="F:glutamate formimidoyltransferase activity"/>
    <property type="evidence" value="ECO:0007669"/>
    <property type="project" value="UniProtKB-EC"/>
</dbReference>
<dbReference type="AlphaFoldDB" id="D1W591"/>
<dbReference type="EC" id="4.3.1.4" evidence="7"/>
<dbReference type="GO" id="GO:0019557">
    <property type="term" value="P:L-histidine catabolic process to glutamate and formate"/>
    <property type="evidence" value="ECO:0007669"/>
    <property type="project" value="UniProtKB-UniPathway"/>
</dbReference>
<evidence type="ECO:0000256" key="4">
    <source>
        <dbReference type="ARBA" id="ARBA00008297"/>
    </source>
</evidence>
<evidence type="ECO:0000256" key="17">
    <source>
        <dbReference type="ARBA" id="ARBA00025506"/>
    </source>
</evidence>
<comment type="function">
    <text evidence="17">Folate-dependent enzyme, that displays both transferase and deaminase activity. Serves to channel one-carbon units from formiminoglutamate to the folate pool.</text>
</comment>
<keyword evidence="9" id="KW-0963">Cytoplasm</keyword>
<keyword evidence="15" id="KW-0456">Lyase</keyword>
<keyword evidence="11" id="KW-0369">Histidine metabolism</keyword>
<evidence type="ECO:0000256" key="2">
    <source>
        <dbReference type="ARBA" id="ARBA00004555"/>
    </source>
</evidence>
<evidence type="ECO:0000313" key="24">
    <source>
        <dbReference type="Proteomes" id="UP000005283"/>
    </source>
</evidence>
<feature type="domain" description="Formiminotransferase C-terminal subdomain" evidence="21">
    <location>
        <begin position="211"/>
        <end position="376"/>
    </location>
</feature>
<dbReference type="NCBIfam" id="TIGR02024">
    <property type="entry name" value="FtcD"/>
    <property type="match status" value="1"/>
</dbReference>
<dbReference type="PANTHER" id="PTHR12234">
    <property type="entry name" value="FORMIMINOTRANSFERASE-CYCLODEAMINASE"/>
    <property type="match status" value="1"/>
</dbReference>
<dbReference type="Gene3D" id="1.20.120.680">
    <property type="entry name" value="Formiminotetrahydrofolate cyclodeaminase monomer, up-and-down helical bundle"/>
    <property type="match status" value="1"/>
</dbReference>
<dbReference type="UniPathway" id="UPA00379">
    <property type="reaction ID" value="UER00555"/>
</dbReference>
<evidence type="ECO:0000313" key="23">
    <source>
        <dbReference type="EMBL" id="EFA92292.1"/>
    </source>
</evidence>
<evidence type="ECO:0000256" key="7">
    <source>
        <dbReference type="ARBA" id="ARBA00012998"/>
    </source>
</evidence>
<proteinExistence type="inferred from homology"/>
<dbReference type="Gene3D" id="3.30.990.10">
    <property type="entry name" value="Formiminotransferase, N-terminal subdomain"/>
    <property type="match status" value="1"/>
</dbReference>
<evidence type="ECO:0000256" key="18">
    <source>
        <dbReference type="ARBA" id="ARBA00025915"/>
    </source>
</evidence>
<evidence type="ECO:0000256" key="15">
    <source>
        <dbReference type="ARBA" id="ARBA00023239"/>
    </source>
</evidence>
<gene>
    <name evidence="23" type="primary">ftcD</name>
    <name evidence="23" type="ORF">HMPREF0650_0756</name>
</gene>
<dbReference type="eggNOG" id="COG3404">
    <property type="taxonomic scope" value="Bacteria"/>
</dbReference>
<dbReference type="InterPro" id="IPR051623">
    <property type="entry name" value="FTCD"/>
</dbReference>
<feature type="region of interest" description="Disordered" evidence="20">
    <location>
        <begin position="237"/>
        <end position="257"/>
    </location>
</feature>
<evidence type="ECO:0000256" key="10">
    <source>
        <dbReference type="ARBA" id="ARBA00022679"/>
    </source>
</evidence>
<dbReference type="Gene3D" id="3.30.70.670">
    <property type="entry name" value="Formiminotransferase, C-terminal subdomain"/>
    <property type="match status" value="1"/>
</dbReference>
<dbReference type="EC" id="2.1.2.5" evidence="6"/>
<organism evidence="23 24">
    <name type="scientific">Hoylesella buccalis ATCC 35310</name>
    <dbReference type="NCBI Taxonomy" id="679190"/>
    <lineage>
        <taxon>Bacteria</taxon>
        <taxon>Pseudomonadati</taxon>
        <taxon>Bacteroidota</taxon>
        <taxon>Bacteroidia</taxon>
        <taxon>Bacteroidales</taxon>
        <taxon>Prevotellaceae</taxon>
        <taxon>Hoylesella</taxon>
    </lineage>
</organism>
<evidence type="ECO:0000256" key="6">
    <source>
        <dbReference type="ARBA" id="ARBA00012252"/>
    </source>
</evidence>
<dbReference type="GO" id="GO:0019556">
    <property type="term" value="P:L-histidine catabolic process to glutamate and formamide"/>
    <property type="evidence" value="ECO:0007669"/>
    <property type="project" value="UniProtKB-UniPathway"/>
</dbReference>
<feature type="domain" description="Formiminotransferase N-terminal subdomain" evidence="22">
    <location>
        <begin position="30"/>
        <end position="210"/>
    </location>
</feature>
<keyword evidence="14" id="KW-0206">Cytoskeleton</keyword>
<comment type="subunit">
    <text evidence="18">Homooctamer, including four polyglutamate binding sites. The subunits are arranged as a tetramer of dimers, and form a planar ring-shaped structure.</text>
</comment>